<feature type="domain" description="ABC transporter" evidence="10">
    <location>
        <begin position="507"/>
        <end position="745"/>
    </location>
</feature>
<dbReference type="InterPro" id="IPR039421">
    <property type="entry name" value="Type_1_exporter"/>
</dbReference>
<keyword evidence="6 9" id="KW-1133">Transmembrane helix</keyword>
<dbReference type="CDD" id="cd03249">
    <property type="entry name" value="ABC_MTABC3_MDL1_MDL2"/>
    <property type="match status" value="1"/>
</dbReference>
<proteinExistence type="predicted"/>
<accession>A0A1Y1I6T6</accession>
<dbReference type="GO" id="GO:0015421">
    <property type="term" value="F:ABC-type oligopeptide transporter activity"/>
    <property type="evidence" value="ECO:0000318"/>
    <property type="project" value="GO_Central"/>
</dbReference>
<keyword evidence="4" id="KW-0547">Nucleotide-binding</keyword>
<comment type="subcellular location">
    <subcellularLocation>
        <location evidence="1">Mitochondrion inner membrane</location>
        <topology evidence="1">Multi-pass membrane protein</topology>
    </subcellularLocation>
</comment>
<dbReference type="PANTHER" id="PTHR43394:SF7">
    <property type="entry name" value="ABC TRANSPORTER B FAMILY MEMBER 28"/>
    <property type="match status" value="1"/>
</dbReference>
<dbReference type="AlphaFoldDB" id="A0A1Y1I6T6"/>
<evidence type="ECO:0000313" key="13">
    <source>
        <dbReference type="Proteomes" id="UP000054558"/>
    </source>
</evidence>
<dbReference type="SUPFAM" id="SSF52540">
    <property type="entry name" value="P-loop containing nucleoside triphosphate hydrolases"/>
    <property type="match status" value="1"/>
</dbReference>
<dbReference type="PROSITE" id="PS50893">
    <property type="entry name" value="ABC_TRANSPORTER_2"/>
    <property type="match status" value="1"/>
</dbReference>
<evidence type="ECO:0000259" key="10">
    <source>
        <dbReference type="PROSITE" id="PS50893"/>
    </source>
</evidence>
<dbReference type="EMBL" id="DF237226">
    <property type="protein sequence ID" value="GAQ86233.1"/>
    <property type="molecule type" value="Genomic_DNA"/>
</dbReference>
<feature type="transmembrane region" description="Helical" evidence="9">
    <location>
        <begin position="143"/>
        <end position="162"/>
    </location>
</feature>
<evidence type="ECO:0000256" key="8">
    <source>
        <dbReference type="SAM" id="MobiDB-lite"/>
    </source>
</evidence>
<name>A0A1Y1I6T6_KLENI</name>
<evidence type="ECO:0000256" key="3">
    <source>
        <dbReference type="ARBA" id="ARBA00022692"/>
    </source>
</evidence>
<dbReference type="InterPro" id="IPR011527">
    <property type="entry name" value="ABC1_TM_dom"/>
</dbReference>
<dbReference type="InterPro" id="IPR017871">
    <property type="entry name" value="ABC_transporter-like_CS"/>
</dbReference>
<dbReference type="STRING" id="105231.A0A1Y1I6T6"/>
<feature type="region of interest" description="Disordered" evidence="8">
    <location>
        <begin position="43"/>
        <end position="82"/>
    </location>
</feature>
<evidence type="ECO:0000256" key="7">
    <source>
        <dbReference type="ARBA" id="ARBA00023136"/>
    </source>
</evidence>
<feature type="transmembrane region" description="Helical" evidence="9">
    <location>
        <begin position="374"/>
        <end position="391"/>
    </location>
</feature>
<dbReference type="InterPro" id="IPR036640">
    <property type="entry name" value="ABC1_TM_sf"/>
</dbReference>
<gene>
    <name evidence="12" type="ORF">KFL_002770100</name>
</gene>
<evidence type="ECO:0000256" key="2">
    <source>
        <dbReference type="ARBA" id="ARBA00022448"/>
    </source>
</evidence>
<evidence type="ECO:0000256" key="6">
    <source>
        <dbReference type="ARBA" id="ARBA00022989"/>
    </source>
</evidence>
<keyword evidence="2" id="KW-0813">Transport</keyword>
<dbReference type="OrthoDB" id="6500128at2759"/>
<evidence type="ECO:0000259" key="11">
    <source>
        <dbReference type="PROSITE" id="PS50929"/>
    </source>
</evidence>
<dbReference type="FunFam" id="3.40.50.300:FF:000403">
    <property type="entry name" value="ATP-binding cassette sub-family B member 8, mitochondrial"/>
    <property type="match status" value="1"/>
</dbReference>
<dbReference type="Proteomes" id="UP000054558">
    <property type="component" value="Unassembled WGS sequence"/>
</dbReference>
<dbReference type="SMART" id="SM00382">
    <property type="entry name" value="AAA"/>
    <property type="match status" value="1"/>
</dbReference>
<dbReference type="OMA" id="YTKPFNE"/>
<dbReference type="Gene3D" id="1.20.1560.10">
    <property type="entry name" value="ABC transporter type 1, transmembrane domain"/>
    <property type="match status" value="1"/>
</dbReference>
<evidence type="ECO:0000256" key="5">
    <source>
        <dbReference type="ARBA" id="ARBA00022840"/>
    </source>
</evidence>
<dbReference type="Pfam" id="PF00664">
    <property type="entry name" value="ABC_membrane"/>
    <property type="match status" value="1"/>
</dbReference>
<dbReference type="GO" id="GO:0005524">
    <property type="term" value="F:ATP binding"/>
    <property type="evidence" value="ECO:0007669"/>
    <property type="project" value="UniProtKB-KW"/>
</dbReference>
<dbReference type="SUPFAM" id="SSF90123">
    <property type="entry name" value="ABC transporter transmembrane region"/>
    <property type="match status" value="1"/>
</dbReference>
<evidence type="ECO:0000256" key="9">
    <source>
        <dbReference type="SAM" id="Phobius"/>
    </source>
</evidence>
<dbReference type="PROSITE" id="PS50929">
    <property type="entry name" value="ABC_TM1F"/>
    <property type="match status" value="1"/>
</dbReference>
<feature type="domain" description="ABC transmembrane type-1" evidence="11">
    <location>
        <begin position="144"/>
        <end position="427"/>
    </location>
</feature>
<feature type="transmembrane region" description="Helical" evidence="9">
    <location>
        <begin position="398"/>
        <end position="419"/>
    </location>
</feature>
<keyword evidence="13" id="KW-1185">Reference proteome</keyword>
<evidence type="ECO:0000256" key="4">
    <source>
        <dbReference type="ARBA" id="ARBA00022741"/>
    </source>
</evidence>
<dbReference type="CDD" id="cd18557">
    <property type="entry name" value="ABC_6TM_TAP_ABCB8_10_like"/>
    <property type="match status" value="1"/>
</dbReference>
<feature type="transmembrane region" description="Helical" evidence="9">
    <location>
        <begin position="182"/>
        <end position="201"/>
    </location>
</feature>
<dbReference type="Pfam" id="PF00005">
    <property type="entry name" value="ABC_tran"/>
    <property type="match status" value="1"/>
</dbReference>
<protein>
    <submittedName>
        <fullName evidence="12">ABC transporter</fullName>
    </submittedName>
</protein>
<keyword evidence="5" id="KW-0067">ATP-binding</keyword>
<dbReference type="GO" id="GO:0090374">
    <property type="term" value="P:oligopeptide export from mitochondrion"/>
    <property type="evidence" value="ECO:0000318"/>
    <property type="project" value="GO_Central"/>
</dbReference>
<dbReference type="InterPro" id="IPR003593">
    <property type="entry name" value="AAA+_ATPase"/>
</dbReference>
<evidence type="ECO:0000313" key="12">
    <source>
        <dbReference type="EMBL" id="GAQ86233.1"/>
    </source>
</evidence>
<dbReference type="PROSITE" id="PS00211">
    <property type="entry name" value="ABC_TRANSPORTER_1"/>
    <property type="match status" value="1"/>
</dbReference>
<reference evidence="12 13" key="1">
    <citation type="journal article" date="2014" name="Nat. Commun.">
        <title>Klebsormidium flaccidum genome reveals primary factors for plant terrestrial adaptation.</title>
        <authorList>
            <person name="Hori K."/>
            <person name="Maruyama F."/>
            <person name="Fujisawa T."/>
            <person name="Togashi T."/>
            <person name="Yamamoto N."/>
            <person name="Seo M."/>
            <person name="Sato S."/>
            <person name="Yamada T."/>
            <person name="Mori H."/>
            <person name="Tajima N."/>
            <person name="Moriyama T."/>
            <person name="Ikeuchi M."/>
            <person name="Watanabe M."/>
            <person name="Wada H."/>
            <person name="Kobayashi K."/>
            <person name="Saito M."/>
            <person name="Masuda T."/>
            <person name="Sasaki-Sekimoto Y."/>
            <person name="Mashiguchi K."/>
            <person name="Awai K."/>
            <person name="Shimojima M."/>
            <person name="Masuda S."/>
            <person name="Iwai M."/>
            <person name="Nobusawa T."/>
            <person name="Narise T."/>
            <person name="Kondo S."/>
            <person name="Saito H."/>
            <person name="Sato R."/>
            <person name="Murakawa M."/>
            <person name="Ihara Y."/>
            <person name="Oshima-Yamada Y."/>
            <person name="Ohtaka K."/>
            <person name="Satoh M."/>
            <person name="Sonobe K."/>
            <person name="Ishii M."/>
            <person name="Ohtani R."/>
            <person name="Kanamori-Sato M."/>
            <person name="Honoki R."/>
            <person name="Miyazaki D."/>
            <person name="Mochizuki H."/>
            <person name="Umetsu J."/>
            <person name="Higashi K."/>
            <person name="Shibata D."/>
            <person name="Kamiya Y."/>
            <person name="Sato N."/>
            <person name="Nakamura Y."/>
            <person name="Tabata S."/>
            <person name="Ida S."/>
            <person name="Kurokawa K."/>
            <person name="Ohta H."/>
        </authorList>
    </citation>
    <scope>NUCLEOTIDE SEQUENCE [LARGE SCALE GENOMIC DNA]</scope>
    <source>
        <strain evidence="12 13">NIES-2285</strain>
    </source>
</reference>
<dbReference type="InterPro" id="IPR003439">
    <property type="entry name" value="ABC_transporter-like_ATP-bd"/>
</dbReference>
<sequence length="752" mass="80668">MTAMAATLTRSAAALPSAPIAQRGWQRQQGDAVCLSCRMQRHARPRPAASAQNRPQRPLKSADFFPALPSDGLRSRASQRRSRPCRAAYVSAPVAEPHEGPSEEARLAAADPTAGFATPKSLEEPLVTWQLVARLIGQHKLRVAAAALAVAGGTVCTLSMPQFSGKFFETLVGIRPGPLSDLLWKLGLLYAVEPLATVVYITSMTTMWEKVTASLRSHVYSRLLMQKVEFFDRFRVSELTNLVTTELAALRSVVLDNVSRDRGFRSVSEVLGTFVILFRLAPRLAPVLAILITSVSIGAAIYKRTTTPAFKDFGVSQGRLGEAASETFSAIRTVRSFGGERRQIRQFDEQVSGSRGAGERLGVAKSLNESWTRIAIYVSLFVLYVVGGAEVKAGRLPVGTMVAFIGYTFTLTFAVQGLVNTLADIRTALAAVERINNVGRQGRPDAALAVGLDREARGELRDCGDRRKDIGVPEVLPAVLGTDGRAAASTNGVSVRGACEAAWSGDVRLEDVHFTYPQRPEAAVLKGVTLTLVRGTVTALVGESGAGKSTVVQLLARFYEPTGGRITLAGTDVRSFDKSEWAQAVSLVAQEPVLFAMSVAENIAYGAPNKTVPHDEIVRAAKAANAHNFIMGLPDGYDTLVGERGSLLSGGQRQRVAIARALVKNSPILVLDEATSALDSVSERLVQDAIDNLVKGRTTLVIAHRLSTVQSADQIVVMADGEVAEQGTHAELTERGGRYARLVASQRLSFST</sequence>
<organism evidence="12 13">
    <name type="scientific">Klebsormidium nitens</name>
    <name type="common">Green alga</name>
    <name type="synonym">Ulothrix nitens</name>
    <dbReference type="NCBI Taxonomy" id="105231"/>
    <lineage>
        <taxon>Eukaryota</taxon>
        <taxon>Viridiplantae</taxon>
        <taxon>Streptophyta</taxon>
        <taxon>Klebsormidiophyceae</taxon>
        <taxon>Klebsormidiales</taxon>
        <taxon>Klebsormidiaceae</taxon>
        <taxon>Klebsormidium</taxon>
    </lineage>
</organism>
<dbReference type="PANTHER" id="PTHR43394">
    <property type="entry name" value="ATP-DEPENDENT PERMEASE MDL1, MITOCHONDRIAL"/>
    <property type="match status" value="1"/>
</dbReference>
<dbReference type="Gene3D" id="3.40.50.300">
    <property type="entry name" value="P-loop containing nucleotide triphosphate hydrolases"/>
    <property type="match status" value="1"/>
</dbReference>
<keyword evidence="3 9" id="KW-0812">Transmembrane</keyword>
<feature type="transmembrane region" description="Helical" evidence="9">
    <location>
        <begin position="284"/>
        <end position="302"/>
    </location>
</feature>
<dbReference type="InterPro" id="IPR027417">
    <property type="entry name" value="P-loop_NTPase"/>
</dbReference>
<keyword evidence="7 9" id="KW-0472">Membrane</keyword>
<dbReference type="GO" id="GO:0005743">
    <property type="term" value="C:mitochondrial inner membrane"/>
    <property type="evidence" value="ECO:0000318"/>
    <property type="project" value="GO_Central"/>
</dbReference>
<evidence type="ECO:0000256" key="1">
    <source>
        <dbReference type="ARBA" id="ARBA00004448"/>
    </source>
</evidence>
<dbReference type="GO" id="GO:0016887">
    <property type="term" value="F:ATP hydrolysis activity"/>
    <property type="evidence" value="ECO:0007669"/>
    <property type="project" value="InterPro"/>
</dbReference>